<dbReference type="InterPro" id="IPR036390">
    <property type="entry name" value="WH_DNA-bd_sf"/>
</dbReference>
<dbReference type="PROSITE" id="PS50931">
    <property type="entry name" value="HTH_LYSR"/>
    <property type="match status" value="1"/>
</dbReference>
<dbReference type="GO" id="GO:0003677">
    <property type="term" value="F:DNA binding"/>
    <property type="evidence" value="ECO:0007669"/>
    <property type="project" value="UniProtKB-KW"/>
</dbReference>
<dbReference type="InterPro" id="IPR000847">
    <property type="entry name" value="LysR_HTH_N"/>
</dbReference>
<feature type="domain" description="HTH lysR-type" evidence="5">
    <location>
        <begin position="10"/>
        <end position="67"/>
    </location>
</feature>
<dbReference type="PANTHER" id="PTHR30118:SF15">
    <property type="entry name" value="TRANSCRIPTIONAL REGULATORY PROTEIN"/>
    <property type="match status" value="1"/>
</dbReference>
<protein>
    <submittedName>
        <fullName evidence="6">LysR family transcriptional regulator</fullName>
    </submittedName>
</protein>
<dbReference type="SUPFAM" id="SSF46785">
    <property type="entry name" value="Winged helix' DNA-binding domain"/>
    <property type="match status" value="1"/>
</dbReference>
<keyword evidence="4" id="KW-0804">Transcription</keyword>
<evidence type="ECO:0000259" key="5">
    <source>
        <dbReference type="PROSITE" id="PS50931"/>
    </source>
</evidence>
<evidence type="ECO:0000256" key="2">
    <source>
        <dbReference type="ARBA" id="ARBA00023015"/>
    </source>
</evidence>
<evidence type="ECO:0000256" key="1">
    <source>
        <dbReference type="ARBA" id="ARBA00009437"/>
    </source>
</evidence>
<organism evidence="6 7">
    <name type="scientific">Caulobacter zeae</name>
    <dbReference type="NCBI Taxonomy" id="2055137"/>
    <lineage>
        <taxon>Bacteria</taxon>
        <taxon>Pseudomonadati</taxon>
        <taxon>Pseudomonadota</taxon>
        <taxon>Alphaproteobacteria</taxon>
        <taxon>Caulobacterales</taxon>
        <taxon>Caulobacteraceae</taxon>
        <taxon>Caulobacter</taxon>
    </lineage>
</organism>
<dbReference type="Pfam" id="PF03466">
    <property type="entry name" value="LysR_substrate"/>
    <property type="match status" value="1"/>
</dbReference>
<evidence type="ECO:0000256" key="4">
    <source>
        <dbReference type="ARBA" id="ARBA00023163"/>
    </source>
</evidence>
<dbReference type="Pfam" id="PF00126">
    <property type="entry name" value="HTH_1"/>
    <property type="match status" value="1"/>
</dbReference>
<reference evidence="6 7" key="1">
    <citation type="submission" date="2017-12" db="EMBL/GenBank/DDBJ databases">
        <title>The genome sequence of Caulobacter sp. 410.</title>
        <authorList>
            <person name="Gao J."/>
            <person name="Mao X."/>
            <person name="Sun J."/>
        </authorList>
    </citation>
    <scope>NUCLEOTIDE SEQUENCE [LARGE SCALE GENOMIC DNA]</scope>
    <source>
        <strain evidence="6 7">410</strain>
    </source>
</reference>
<dbReference type="AlphaFoldDB" id="A0A2N5DRC8"/>
<name>A0A2N5DRC8_9CAUL</name>
<dbReference type="InterPro" id="IPR036388">
    <property type="entry name" value="WH-like_DNA-bd_sf"/>
</dbReference>
<dbReference type="EMBL" id="PJRS01000008">
    <property type="protein sequence ID" value="PLR28616.1"/>
    <property type="molecule type" value="Genomic_DNA"/>
</dbReference>
<dbReference type="Proteomes" id="UP000234479">
    <property type="component" value="Unassembled WGS sequence"/>
</dbReference>
<dbReference type="GO" id="GO:0003700">
    <property type="term" value="F:DNA-binding transcription factor activity"/>
    <property type="evidence" value="ECO:0007669"/>
    <property type="project" value="InterPro"/>
</dbReference>
<dbReference type="Gene3D" id="3.40.190.10">
    <property type="entry name" value="Periplasmic binding protein-like II"/>
    <property type="match status" value="2"/>
</dbReference>
<dbReference type="InterPro" id="IPR050389">
    <property type="entry name" value="LysR-type_TF"/>
</dbReference>
<keyword evidence="2" id="KW-0805">Transcription regulation</keyword>
<sequence>MRTTNDLHGVDMNLLVVLDALLAERHVTRAALRINRSQPAVSHALSRLRHLLDDPILVRVDGRLEPTARAMEIAGPLREALGVIGGVLGDPEGAPGAQKRHFHLSMSDYAAEALLPSLTRELRRRSPGTQLSLLALGRRAALAALEAGEIDLAVGVYPDRDKSVAEGLSFAPLLNDHFACLHDRRAGPAPMTLEAYLARPHVAVAASPRDVGEVDIALAAAGRARSIAVTLPHWSVAPALIDGADLVLTAARRSLPASPSGDLVVTDVPFEVAPIPLVMAWHARRDFDPGHRRLREALLEACREG</sequence>
<proteinExistence type="inferred from homology"/>
<dbReference type="SUPFAM" id="SSF53850">
    <property type="entry name" value="Periplasmic binding protein-like II"/>
    <property type="match status" value="1"/>
</dbReference>
<dbReference type="Gene3D" id="1.10.10.10">
    <property type="entry name" value="Winged helix-like DNA-binding domain superfamily/Winged helix DNA-binding domain"/>
    <property type="match status" value="1"/>
</dbReference>
<gene>
    <name evidence="6" type="ORF">SGCZBJ_02005</name>
</gene>
<keyword evidence="3" id="KW-0238">DNA-binding</keyword>
<dbReference type="PANTHER" id="PTHR30118">
    <property type="entry name" value="HTH-TYPE TRANSCRIPTIONAL REGULATOR LEUO-RELATED"/>
    <property type="match status" value="1"/>
</dbReference>
<comment type="similarity">
    <text evidence="1">Belongs to the LysR transcriptional regulatory family.</text>
</comment>
<comment type="caution">
    <text evidence="6">The sequence shown here is derived from an EMBL/GenBank/DDBJ whole genome shotgun (WGS) entry which is preliminary data.</text>
</comment>
<evidence type="ECO:0000313" key="7">
    <source>
        <dbReference type="Proteomes" id="UP000234479"/>
    </source>
</evidence>
<dbReference type="InterPro" id="IPR005119">
    <property type="entry name" value="LysR_subst-bd"/>
</dbReference>
<keyword evidence="7" id="KW-1185">Reference proteome</keyword>
<evidence type="ECO:0000313" key="6">
    <source>
        <dbReference type="EMBL" id="PLR28616.1"/>
    </source>
</evidence>
<evidence type="ECO:0000256" key="3">
    <source>
        <dbReference type="ARBA" id="ARBA00023125"/>
    </source>
</evidence>
<accession>A0A2N5DRC8</accession>
<dbReference type="OrthoDB" id="8455878at2"/>